<reference evidence="3" key="1">
    <citation type="journal article" date="2019" name="Int. J. Syst. Evol. Microbiol.">
        <title>The Global Catalogue of Microorganisms (GCM) 10K type strain sequencing project: providing services to taxonomists for standard genome sequencing and annotation.</title>
        <authorList>
            <consortium name="The Broad Institute Genomics Platform"/>
            <consortium name="The Broad Institute Genome Sequencing Center for Infectious Disease"/>
            <person name="Wu L."/>
            <person name="Ma J."/>
        </authorList>
    </citation>
    <scope>NUCLEOTIDE SEQUENCE [LARGE SCALE GENOMIC DNA]</scope>
    <source>
        <strain evidence="3">JCM 15933</strain>
    </source>
</reference>
<protein>
    <submittedName>
        <fullName evidence="2">Uncharacterized protein</fullName>
    </submittedName>
</protein>
<dbReference type="Pfam" id="PF20554">
    <property type="entry name" value="DUF6766"/>
    <property type="match status" value="1"/>
</dbReference>
<keyword evidence="1" id="KW-0812">Transmembrane</keyword>
<keyword evidence="1" id="KW-1133">Transmembrane helix</keyword>
<organism evidence="2 3">
    <name type="scientific">Dactylosporangium maewongense</name>
    <dbReference type="NCBI Taxonomy" id="634393"/>
    <lineage>
        <taxon>Bacteria</taxon>
        <taxon>Bacillati</taxon>
        <taxon>Actinomycetota</taxon>
        <taxon>Actinomycetes</taxon>
        <taxon>Micromonosporales</taxon>
        <taxon>Micromonosporaceae</taxon>
        <taxon>Dactylosporangium</taxon>
    </lineage>
</organism>
<comment type="caution">
    <text evidence="2">The sequence shown here is derived from an EMBL/GenBank/DDBJ whole genome shotgun (WGS) entry which is preliminary data.</text>
</comment>
<feature type="transmembrane region" description="Helical" evidence="1">
    <location>
        <begin position="134"/>
        <end position="157"/>
    </location>
</feature>
<feature type="transmembrane region" description="Helical" evidence="1">
    <location>
        <begin position="12"/>
        <end position="31"/>
    </location>
</feature>
<evidence type="ECO:0000313" key="3">
    <source>
        <dbReference type="Proteomes" id="UP001501470"/>
    </source>
</evidence>
<evidence type="ECO:0000313" key="2">
    <source>
        <dbReference type="EMBL" id="GAA1553053.1"/>
    </source>
</evidence>
<accession>A0ABP4MZL5</accession>
<gene>
    <name evidence="2" type="ORF">GCM10009827_087190</name>
</gene>
<name>A0ABP4MZL5_9ACTN</name>
<evidence type="ECO:0000256" key="1">
    <source>
        <dbReference type="SAM" id="Phobius"/>
    </source>
</evidence>
<sequence length="227" mass="24898">MSGARRVLREHALGVVFGVLFVLALVGQGLAGHADFNQQQVTDGLLPVSLGRYLTSADFAVDVAENWQSEYLQFSLYILATVWLLQKGSPESKPLDRPGTESDKDQLVGAFARDDSPAWARTTGWRLHLLSNSLGLVMGGIFALSWLAQSIAGVAAFNERQLSHRQPPVSWAAYLTEPDFWNRTLQNWQSELLAVFSMVILSVYLRQRGSPESKPVGASHTSTGIEG</sequence>
<dbReference type="RefSeq" id="WP_344509902.1">
    <property type="nucleotide sequence ID" value="NZ_BAAAQD010000023.1"/>
</dbReference>
<dbReference type="InterPro" id="IPR046657">
    <property type="entry name" value="DUF6766"/>
</dbReference>
<proteinExistence type="predicted"/>
<keyword evidence="3" id="KW-1185">Reference proteome</keyword>
<dbReference type="Proteomes" id="UP001501470">
    <property type="component" value="Unassembled WGS sequence"/>
</dbReference>
<keyword evidence="1" id="KW-0472">Membrane</keyword>
<dbReference type="EMBL" id="BAAAQD010000023">
    <property type="protein sequence ID" value="GAA1553053.1"/>
    <property type="molecule type" value="Genomic_DNA"/>
</dbReference>